<feature type="transmembrane region" description="Helical" evidence="6">
    <location>
        <begin position="470"/>
        <end position="487"/>
    </location>
</feature>
<evidence type="ECO:0008006" key="9">
    <source>
        <dbReference type="Google" id="ProtNLM"/>
    </source>
</evidence>
<dbReference type="EMBL" id="CP011021">
    <property type="protein sequence ID" value="AKA49749.1"/>
    <property type="molecule type" value="Genomic_DNA"/>
</dbReference>
<evidence type="ECO:0000256" key="5">
    <source>
        <dbReference type="ARBA" id="ARBA00023136"/>
    </source>
</evidence>
<evidence type="ECO:0000256" key="3">
    <source>
        <dbReference type="ARBA" id="ARBA00022692"/>
    </source>
</evidence>
<feature type="transmembrane region" description="Helical" evidence="6">
    <location>
        <begin position="139"/>
        <end position="159"/>
    </location>
</feature>
<dbReference type="Proteomes" id="UP000032722">
    <property type="component" value="Chromosome"/>
</dbReference>
<evidence type="ECO:0000313" key="8">
    <source>
        <dbReference type="Proteomes" id="UP000032722"/>
    </source>
</evidence>
<dbReference type="AlphaFoldDB" id="A0A0D5ZJ86"/>
<reference evidence="7 8" key="1">
    <citation type="journal article" date="2015" name="Genome Announc.">
        <title>Complete Genome Sequence of Mycoplasma meleagridis, a Possible Emerging Pathogen in Chickens.</title>
        <authorList>
            <person name="Abolnik C."/>
        </authorList>
    </citation>
    <scope>NUCLEOTIDE SEQUENCE [LARGE SCALE GENOMIC DNA]</scope>
    <source>
        <strain evidence="7 8">B2096 8B</strain>
    </source>
</reference>
<dbReference type="PANTHER" id="PTHR42770">
    <property type="entry name" value="AMINO ACID TRANSPORTER-RELATED"/>
    <property type="match status" value="1"/>
</dbReference>
<feature type="transmembrane region" description="Helical" evidence="6">
    <location>
        <begin position="9"/>
        <end position="29"/>
    </location>
</feature>
<keyword evidence="4 6" id="KW-1133">Transmembrane helix</keyword>
<dbReference type="PATRIC" id="fig|29556.3.peg.84"/>
<dbReference type="Gene3D" id="1.20.1740.10">
    <property type="entry name" value="Amino acid/polyamine transporter I"/>
    <property type="match status" value="1"/>
</dbReference>
<organism evidence="8">
    <name type="scientific">Mycoplasmopsis gallinacea</name>
    <dbReference type="NCBI Taxonomy" id="29556"/>
    <lineage>
        <taxon>Bacteria</taxon>
        <taxon>Bacillati</taxon>
        <taxon>Mycoplasmatota</taxon>
        <taxon>Mycoplasmoidales</taxon>
        <taxon>Metamycoplasmataceae</taxon>
        <taxon>Mycoplasmopsis</taxon>
    </lineage>
</organism>
<evidence type="ECO:0000256" key="1">
    <source>
        <dbReference type="ARBA" id="ARBA00004651"/>
    </source>
</evidence>
<name>A0A0D5ZJ86_9BACT</name>
<accession>A0A0D5ZJ86</accession>
<feature type="transmembrane region" description="Helical" evidence="6">
    <location>
        <begin position="219"/>
        <end position="240"/>
    </location>
</feature>
<evidence type="ECO:0000313" key="7">
    <source>
        <dbReference type="EMBL" id="AKA49749.1"/>
    </source>
</evidence>
<dbReference type="HOGENOM" id="CLU_035815_0_0_14"/>
<dbReference type="GO" id="GO:0022857">
    <property type="term" value="F:transmembrane transporter activity"/>
    <property type="evidence" value="ECO:0007669"/>
    <property type="project" value="InterPro"/>
</dbReference>
<dbReference type="InterPro" id="IPR050367">
    <property type="entry name" value="APC_superfamily"/>
</dbReference>
<feature type="transmembrane region" description="Helical" evidence="6">
    <location>
        <begin position="416"/>
        <end position="439"/>
    </location>
</feature>
<dbReference type="Pfam" id="PF13520">
    <property type="entry name" value="AA_permease_2"/>
    <property type="match status" value="1"/>
</dbReference>
<feature type="transmembrane region" description="Helical" evidence="6">
    <location>
        <begin position="171"/>
        <end position="191"/>
    </location>
</feature>
<keyword evidence="3 6" id="KW-0812">Transmembrane</keyword>
<dbReference type="InterPro" id="IPR002293">
    <property type="entry name" value="AA/rel_permease1"/>
</dbReference>
<feature type="transmembrane region" description="Helical" evidence="6">
    <location>
        <begin position="104"/>
        <end position="127"/>
    </location>
</feature>
<evidence type="ECO:0000256" key="4">
    <source>
        <dbReference type="ARBA" id="ARBA00022989"/>
    </source>
</evidence>
<feature type="transmembrane region" description="Helical" evidence="6">
    <location>
        <begin position="49"/>
        <end position="70"/>
    </location>
</feature>
<sequence length="500" mass="55950">MNQKKAHKIGFFASLAISVSSVIGIGIFFKNISIFKNQAIENSNDFSLYSFLVVWILGALISLLTAYCFLQVSKSGHSKSGLSGWIANLSTPKQGYIAKLYQSFLYYGLLSTILPIFSTEMIFNAIASIKGINVTSIHFGYVLLTSLFIAIFLIGLNFFKLKASVWLQQFSFFFKIIPLIIAIIIAFIGSYNSPNVDTGTLNDGANGVASTKQFSFNGLALSLPIVLFAFDAFLMIGNLADDMKKPKQIPIVSILTIVISGVIYFFISLGVALTGYANVVDIFKSIFKDPSQKEIKQIIEIIIYFMLGFSGFFVCNSIYLGTLRGFQALVEERSVIGHKFFTKLDLTKQGLGGFSLYLIVFGIYFVLLTIPSVILNSDSLIDTFSNIPINIFFLVYAYTIFLALKRNIQTKEPSIRFFKTISALCIISIVVIMGFDIIYRDIYLAFIVGGKSNSGLFYSYSSWKYIYDGISYWGFLLITSCFVFLNYKFNYHKVHLASQF</sequence>
<dbReference type="GO" id="GO:0005886">
    <property type="term" value="C:plasma membrane"/>
    <property type="evidence" value="ECO:0007669"/>
    <property type="project" value="UniProtKB-SubCell"/>
</dbReference>
<evidence type="ECO:0000256" key="6">
    <source>
        <dbReference type="SAM" id="Phobius"/>
    </source>
</evidence>
<evidence type="ECO:0000256" key="2">
    <source>
        <dbReference type="ARBA" id="ARBA00022475"/>
    </source>
</evidence>
<proteinExistence type="predicted"/>
<dbReference type="KEGG" id="mgb:VO56_00420"/>
<dbReference type="PIRSF" id="PIRSF006060">
    <property type="entry name" value="AA_transporter"/>
    <property type="match status" value="1"/>
</dbReference>
<feature type="transmembrane region" description="Helical" evidence="6">
    <location>
        <begin position="252"/>
        <end position="277"/>
    </location>
</feature>
<feature type="transmembrane region" description="Helical" evidence="6">
    <location>
        <begin position="387"/>
        <end position="404"/>
    </location>
</feature>
<feature type="transmembrane region" description="Helical" evidence="6">
    <location>
        <begin position="297"/>
        <end position="319"/>
    </location>
</feature>
<protein>
    <recommendedName>
        <fullName evidence="9">Amino acid permease</fullName>
    </recommendedName>
</protein>
<comment type="subcellular location">
    <subcellularLocation>
        <location evidence="1">Cell membrane</location>
        <topology evidence="1">Multi-pass membrane protein</topology>
    </subcellularLocation>
</comment>
<gene>
    <name evidence="7" type="ORF">VO56_00420</name>
</gene>
<dbReference type="PANTHER" id="PTHR42770:SF7">
    <property type="entry name" value="MEMBRANE PROTEIN"/>
    <property type="match status" value="1"/>
</dbReference>
<keyword evidence="2" id="KW-1003">Cell membrane</keyword>
<feature type="transmembrane region" description="Helical" evidence="6">
    <location>
        <begin position="354"/>
        <end position="375"/>
    </location>
</feature>
<keyword evidence="5 6" id="KW-0472">Membrane</keyword>